<dbReference type="GO" id="GO:0006952">
    <property type="term" value="P:defense response"/>
    <property type="evidence" value="ECO:0007669"/>
    <property type="project" value="UniProtKB-KW"/>
</dbReference>
<dbReference type="InterPro" id="IPR042197">
    <property type="entry name" value="Apaf_helical"/>
</dbReference>
<keyword evidence="2" id="KW-0547">Nucleotide-binding</keyword>
<feature type="domain" description="AAA+ ATPase" evidence="6">
    <location>
        <begin position="170"/>
        <end position="309"/>
    </location>
</feature>
<protein>
    <recommendedName>
        <fullName evidence="6">AAA+ ATPase domain-containing protein</fullName>
    </recommendedName>
</protein>
<dbReference type="OrthoDB" id="1579323at2759"/>
<evidence type="ECO:0000256" key="5">
    <source>
        <dbReference type="SAM" id="Coils"/>
    </source>
</evidence>
<dbReference type="SMART" id="SM00382">
    <property type="entry name" value="AAA"/>
    <property type="match status" value="1"/>
</dbReference>
<evidence type="ECO:0000313" key="8">
    <source>
        <dbReference type="Proteomes" id="UP000027138"/>
    </source>
</evidence>
<keyword evidence="5" id="KW-0175">Coiled coil</keyword>
<dbReference type="Gene3D" id="3.40.50.300">
    <property type="entry name" value="P-loop containing nucleotide triphosphate hydrolases"/>
    <property type="match status" value="1"/>
</dbReference>
<evidence type="ECO:0000256" key="2">
    <source>
        <dbReference type="ARBA" id="ARBA00022741"/>
    </source>
</evidence>
<dbReference type="AlphaFoldDB" id="A0A067JL55"/>
<dbReference type="InterPro" id="IPR057135">
    <property type="entry name" value="At4g27190-like_LRR"/>
</dbReference>
<keyword evidence="8" id="KW-1185">Reference proteome</keyword>
<dbReference type="SUPFAM" id="SSF52540">
    <property type="entry name" value="P-loop containing nucleoside triphosphate hydrolases"/>
    <property type="match status" value="1"/>
</dbReference>
<dbReference type="Pfam" id="PF23247">
    <property type="entry name" value="LRR_RPS2"/>
    <property type="match status" value="2"/>
</dbReference>
<evidence type="ECO:0000259" key="6">
    <source>
        <dbReference type="SMART" id="SM00382"/>
    </source>
</evidence>
<dbReference type="InterPro" id="IPR032675">
    <property type="entry name" value="LRR_dom_sf"/>
</dbReference>
<dbReference type="PRINTS" id="PR00364">
    <property type="entry name" value="DISEASERSIST"/>
</dbReference>
<evidence type="ECO:0000256" key="1">
    <source>
        <dbReference type="ARBA" id="ARBA00008894"/>
    </source>
</evidence>
<comment type="similarity">
    <text evidence="1">Belongs to the disease resistance NB-LRR family.</text>
</comment>
<dbReference type="GO" id="GO:0005524">
    <property type="term" value="F:ATP binding"/>
    <property type="evidence" value="ECO:0007669"/>
    <property type="project" value="UniProtKB-KW"/>
</dbReference>
<dbReference type="Gene3D" id="3.80.10.10">
    <property type="entry name" value="Ribonuclease Inhibitor"/>
    <property type="match status" value="2"/>
</dbReference>
<evidence type="ECO:0000256" key="3">
    <source>
        <dbReference type="ARBA" id="ARBA00022821"/>
    </source>
</evidence>
<dbReference type="Proteomes" id="UP000027138">
    <property type="component" value="Unassembled WGS sequence"/>
</dbReference>
<feature type="coiled-coil region" evidence="5">
    <location>
        <begin position="27"/>
        <end position="93"/>
    </location>
</feature>
<accession>A0A067JL55</accession>
<dbReference type="PANTHER" id="PTHR33463:SF181">
    <property type="entry name" value="AAA+ ATPASE DOMAIN-CONTAINING PROTEIN"/>
    <property type="match status" value="1"/>
</dbReference>
<keyword evidence="3" id="KW-0611">Plant defense</keyword>
<dbReference type="InterPro" id="IPR002182">
    <property type="entry name" value="NB-ARC"/>
</dbReference>
<sequence>METVVGTGVTKVTEPLVDSVLRQIGYIWNYQDNLQSLRAQVQNLKGEMQVLKHDMENARQKGEQIEDVVKNWLKDANEKIEASEKILEDNDRANHFCFMGCCPNMKTRHQLSRKANKKTQVLVEVRKNRKFDKISYRTALKGIGPPKDYEAFESRMLILNQMLEALKDVDVTMIGVYGMGGVGKTTLAKKLAKQVEEDGIFKVVVIATVTSNVDLKRIQQEIAEWLRFPLEAEVTAVRAALLCSRLEQEEKILVILDEVWAQMKLEDIGIPLGTEHKGCKILMTSRNLNVLHEMGTERNFKLQVLEDEEARELFEKKVGTLKHSQIKPMTDEVAKRCAGLIKPMTNEVAKRCAGLPISIVAGAPALKNKGLEEWKDALERLKRSGEDDMDKQVQSCFDLSYRYLENDEIKLLLRLSALFLSGRVDQLLKYVLGLSLFEGCRNLEETRNRLHKYVNDLKSSCLLLEGQRDGEVKMHDVVRSFAISTASRDHHVFTVAYDKVLEWPPKSKLEQCTAISLYFTEIPELPTTLECQQLQSFLLVYPGDVPSISQKPATASTSSGEVILEDESATLSLLSSKKIQFPNLVDLKLASINVEKIWPSELTELSPWITNLTSLIIDTCENLSYLFTSSIVESLAKLINIEIRDCKSMKEVIVTNREEMKSIMLFPKLVSMKLKGLPSLRRFCTAKFIECPSLKVLWIENCPQLQAFISSSRRTYAGTSGQANSTLFDEKILFPNLENLRITNMHTLKMIWNDELWEDSFCRLKVLEVKHGKELLKVFPSKQLLRFKNLEILMVNDCNLVEEVFDLQVLMKIQEETDVVATTQTQLRFLNITGLPNLKNVWNGDPSGILSFRYVQNVYAWNCPNLKELFPFSIAQSLPQLELLNIDGCGMEEIVAKEERAEATPKFTFSRLKSLTLWRLYMD</sequence>
<evidence type="ECO:0000256" key="4">
    <source>
        <dbReference type="ARBA" id="ARBA00022840"/>
    </source>
</evidence>
<dbReference type="GO" id="GO:0043531">
    <property type="term" value="F:ADP binding"/>
    <property type="evidence" value="ECO:0007669"/>
    <property type="project" value="InterPro"/>
</dbReference>
<organism evidence="7 8">
    <name type="scientific">Jatropha curcas</name>
    <name type="common">Barbados nut</name>
    <dbReference type="NCBI Taxonomy" id="180498"/>
    <lineage>
        <taxon>Eukaryota</taxon>
        <taxon>Viridiplantae</taxon>
        <taxon>Streptophyta</taxon>
        <taxon>Embryophyta</taxon>
        <taxon>Tracheophyta</taxon>
        <taxon>Spermatophyta</taxon>
        <taxon>Magnoliopsida</taxon>
        <taxon>eudicotyledons</taxon>
        <taxon>Gunneridae</taxon>
        <taxon>Pentapetalae</taxon>
        <taxon>rosids</taxon>
        <taxon>fabids</taxon>
        <taxon>Malpighiales</taxon>
        <taxon>Euphorbiaceae</taxon>
        <taxon>Crotonoideae</taxon>
        <taxon>Jatropheae</taxon>
        <taxon>Jatropha</taxon>
    </lineage>
</organism>
<name>A0A067JL55_JATCU</name>
<keyword evidence="4" id="KW-0067">ATP-binding</keyword>
<gene>
    <name evidence="7" type="ORF">JCGZ_23411</name>
</gene>
<dbReference type="InterPro" id="IPR003593">
    <property type="entry name" value="AAA+_ATPase"/>
</dbReference>
<dbReference type="FunFam" id="3.40.50.300:FF:001091">
    <property type="entry name" value="Probable disease resistance protein At1g61300"/>
    <property type="match status" value="1"/>
</dbReference>
<dbReference type="Pfam" id="PF00931">
    <property type="entry name" value="NB-ARC"/>
    <property type="match status" value="1"/>
</dbReference>
<evidence type="ECO:0000313" key="7">
    <source>
        <dbReference type="EMBL" id="KDP23578.1"/>
    </source>
</evidence>
<dbReference type="InterPro" id="IPR027417">
    <property type="entry name" value="P-loop_NTPase"/>
</dbReference>
<dbReference type="EMBL" id="KK915213">
    <property type="protein sequence ID" value="KDP23578.1"/>
    <property type="molecule type" value="Genomic_DNA"/>
</dbReference>
<proteinExistence type="inferred from homology"/>
<dbReference type="InterPro" id="IPR050905">
    <property type="entry name" value="Plant_NBS-LRR"/>
</dbReference>
<dbReference type="Gene3D" id="1.10.8.430">
    <property type="entry name" value="Helical domain of apoptotic protease-activating factors"/>
    <property type="match status" value="1"/>
</dbReference>
<reference evidence="7 8" key="1">
    <citation type="journal article" date="2014" name="PLoS ONE">
        <title>Global Analysis of Gene Expression Profiles in Physic Nut (Jatropha curcas L.) Seedlings Exposed to Salt Stress.</title>
        <authorList>
            <person name="Zhang L."/>
            <person name="Zhang C."/>
            <person name="Wu P."/>
            <person name="Chen Y."/>
            <person name="Li M."/>
            <person name="Jiang H."/>
            <person name="Wu G."/>
        </authorList>
    </citation>
    <scope>NUCLEOTIDE SEQUENCE [LARGE SCALE GENOMIC DNA]</scope>
    <source>
        <strain evidence="8">cv. GZQX0401</strain>
        <tissue evidence="7">Young leaves</tissue>
    </source>
</reference>
<dbReference type="SUPFAM" id="SSF52058">
    <property type="entry name" value="L domain-like"/>
    <property type="match status" value="1"/>
</dbReference>
<dbReference type="PANTHER" id="PTHR33463">
    <property type="entry name" value="NB-ARC DOMAIN-CONTAINING PROTEIN-RELATED"/>
    <property type="match status" value="1"/>
</dbReference>